<dbReference type="SUPFAM" id="SSF48163">
    <property type="entry name" value="An anticodon-binding domain of class I aminoacyl-tRNA synthetases"/>
    <property type="match status" value="1"/>
</dbReference>
<dbReference type="InterPro" id="IPR049940">
    <property type="entry name" value="GluQ/Sye"/>
</dbReference>
<dbReference type="InterPro" id="IPR014729">
    <property type="entry name" value="Rossmann-like_a/b/a_fold"/>
</dbReference>
<evidence type="ECO:0000313" key="10">
    <source>
        <dbReference type="EMBL" id="MEQ2426811.1"/>
    </source>
</evidence>
<feature type="binding site" evidence="7">
    <location>
        <position position="255"/>
    </location>
    <ligand>
        <name>ATP</name>
        <dbReference type="ChEBI" id="CHEBI:30616"/>
    </ligand>
</feature>
<keyword evidence="3 7" id="KW-0547">Nucleotide-binding</keyword>
<comment type="subcellular location">
    <subcellularLocation>
        <location evidence="7">Cytoplasm</location>
    </subcellularLocation>
</comment>
<comment type="caution">
    <text evidence="7">Lacks conserved residue(s) required for the propagation of feature annotation.</text>
</comment>
<keyword evidence="5 7" id="KW-0648">Protein biosynthesis</keyword>
<dbReference type="EMBL" id="JBBMFM010000075">
    <property type="protein sequence ID" value="MEQ2426811.1"/>
    <property type="molecule type" value="Genomic_DNA"/>
</dbReference>
<reference evidence="10 11" key="1">
    <citation type="submission" date="2024-03" db="EMBL/GenBank/DDBJ databases">
        <title>Human intestinal bacterial collection.</title>
        <authorList>
            <person name="Pauvert C."/>
            <person name="Hitch T.C.A."/>
            <person name="Clavel T."/>
        </authorList>
    </citation>
    <scope>NUCLEOTIDE SEQUENCE [LARGE SCALE GENOMIC DNA]</scope>
    <source>
        <strain evidence="10 11">CLA-SR-H021</strain>
    </source>
</reference>
<dbReference type="Pfam" id="PF00749">
    <property type="entry name" value="tRNA-synt_1c"/>
    <property type="match status" value="1"/>
</dbReference>
<feature type="domain" description="Glutamyl/glutaminyl-tRNA synthetase class Ib catalytic" evidence="8">
    <location>
        <begin position="4"/>
        <end position="321"/>
    </location>
</feature>
<feature type="short sequence motif" description="'KMSKS' region" evidence="7">
    <location>
        <begin position="252"/>
        <end position="256"/>
    </location>
</feature>
<proteinExistence type="inferred from homology"/>
<dbReference type="InterPro" id="IPR020751">
    <property type="entry name" value="aa-tRNA-synth_I_codon-bd_sub2"/>
</dbReference>
<comment type="caution">
    <text evidence="10">The sequence shown here is derived from an EMBL/GenBank/DDBJ whole genome shotgun (WGS) entry which is preliminary data.</text>
</comment>
<feature type="domain" description="Aminoacyl-tRNA synthetase class I anticodon-binding" evidence="9">
    <location>
        <begin position="335"/>
        <end position="478"/>
    </location>
</feature>
<dbReference type="InterPro" id="IPR001412">
    <property type="entry name" value="aa-tRNA-synth_I_CS"/>
</dbReference>
<feature type="short sequence motif" description="'HIGH' region" evidence="7">
    <location>
        <begin position="10"/>
        <end position="20"/>
    </location>
</feature>
<evidence type="ECO:0000256" key="1">
    <source>
        <dbReference type="ARBA" id="ARBA00007894"/>
    </source>
</evidence>
<evidence type="ECO:0000256" key="5">
    <source>
        <dbReference type="ARBA" id="ARBA00022917"/>
    </source>
</evidence>
<evidence type="ECO:0000256" key="2">
    <source>
        <dbReference type="ARBA" id="ARBA00022598"/>
    </source>
</evidence>
<keyword evidence="2 7" id="KW-0436">Ligase</keyword>
<dbReference type="InterPro" id="IPR004527">
    <property type="entry name" value="Glu-tRNA-ligase_bac/mito"/>
</dbReference>
<dbReference type="InterPro" id="IPR000924">
    <property type="entry name" value="Glu/Gln-tRNA-synth"/>
</dbReference>
<dbReference type="SUPFAM" id="SSF52374">
    <property type="entry name" value="Nucleotidylyl transferase"/>
    <property type="match status" value="1"/>
</dbReference>
<sequence length="485" mass="55120">MSRVRTRYAPSPTGRMHVGNLRTALYAYLIAKHEGGDFLLRIEDTDQERYVEGAVEIIYQTLKDTGLIHDEGPDKDGGVGPYVQSERQASGIYLEYAKKLIDKGEAYYCFCTPERLASLKETVGGEEIMAYDKHCLGLSQEEIRANLEAGLPYVIRQNNPTTGTTTFNDEIYGDITVDNSELDDMVLIKSDGYPTYNFANVVDDHLMGITHVVRGNEYLSSSPKYNRLYQAFGWEVPVYVHCPLITDEQHHKLSKRSGHSSFEDLLEQGFLSEAVVNYVALLGWSPEDNREIFSLEEMVKEFDYHRMSKSPAVFDMTKLKWMNGEYIKAMDFEKFYGMAEPYIRSVIKKDLDLRKIAAMVKTRIEVFPDIAAHIDFFEELPEYDAAMYTHKKMKTNSETSLKVLTDLLPVLEAQEDYSNDALYAVLSRYVEENGVKTGYVMWPIRTAVSGRQMTPAGATEIMEVLGKEESLSRLRAGIKKISDGI</sequence>
<dbReference type="HAMAP" id="MF_00022">
    <property type="entry name" value="Glu_tRNA_synth_type1"/>
    <property type="match status" value="1"/>
</dbReference>
<comment type="function">
    <text evidence="7">Catalyzes the attachment of glutamate to tRNA(Glu) in a two-step reaction: glutamate is first activated by ATP to form Glu-AMP and then transferred to the acceptor end of tRNA(Glu).</text>
</comment>
<dbReference type="CDD" id="cd00808">
    <property type="entry name" value="GluRS_core"/>
    <property type="match status" value="1"/>
</dbReference>
<keyword evidence="4 7" id="KW-0067">ATP-binding</keyword>
<comment type="subunit">
    <text evidence="7">Monomer.</text>
</comment>
<dbReference type="PRINTS" id="PR00987">
    <property type="entry name" value="TRNASYNTHGLU"/>
</dbReference>
<evidence type="ECO:0000259" key="8">
    <source>
        <dbReference type="Pfam" id="PF00749"/>
    </source>
</evidence>
<comment type="similarity">
    <text evidence="1 7">Belongs to the class-I aminoacyl-tRNA synthetase family. Glutamate--tRNA ligase type 1 subfamily.</text>
</comment>
<dbReference type="Proteomes" id="UP001454086">
    <property type="component" value="Unassembled WGS sequence"/>
</dbReference>
<dbReference type="PANTHER" id="PTHR43311">
    <property type="entry name" value="GLUTAMATE--TRNA LIGASE"/>
    <property type="match status" value="1"/>
</dbReference>
<name>A0ABV1DAM3_9FIRM</name>
<keyword evidence="7" id="KW-0963">Cytoplasm</keyword>
<evidence type="ECO:0000256" key="4">
    <source>
        <dbReference type="ARBA" id="ARBA00022840"/>
    </source>
</evidence>
<keyword evidence="6 7" id="KW-0030">Aminoacyl-tRNA synthetase</keyword>
<dbReference type="PANTHER" id="PTHR43311:SF2">
    <property type="entry name" value="GLUTAMATE--TRNA LIGASE, MITOCHONDRIAL-RELATED"/>
    <property type="match status" value="1"/>
</dbReference>
<gene>
    <name evidence="7 10" type="primary">gltX</name>
    <name evidence="10" type="ORF">WMQ36_17710</name>
</gene>
<evidence type="ECO:0000256" key="3">
    <source>
        <dbReference type="ARBA" id="ARBA00022741"/>
    </source>
</evidence>
<dbReference type="EC" id="6.1.1.17" evidence="7"/>
<comment type="catalytic activity">
    <reaction evidence="7">
        <text>tRNA(Glu) + L-glutamate + ATP = L-glutamyl-tRNA(Glu) + AMP + diphosphate</text>
        <dbReference type="Rhea" id="RHEA:23540"/>
        <dbReference type="Rhea" id="RHEA-COMP:9663"/>
        <dbReference type="Rhea" id="RHEA-COMP:9680"/>
        <dbReference type="ChEBI" id="CHEBI:29985"/>
        <dbReference type="ChEBI" id="CHEBI:30616"/>
        <dbReference type="ChEBI" id="CHEBI:33019"/>
        <dbReference type="ChEBI" id="CHEBI:78442"/>
        <dbReference type="ChEBI" id="CHEBI:78520"/>
        <dbReference type="ChEBI" id="CHEBI:456215"/>
        <dbReference type="EC" id="6.1.1.17"/>
    </reaction>
</comment>
<accession>A0ABV1DAM3</accession>
<dbReference type="Gene3D" id="1.10.10.350">
    <property type="match status" value="1"/>
</dbReference>
<dbReference type="GO" id="GO:0004818">
    <property type="term" value="F:glutamate-tRNA ligase activity"/>
    <property type="evidence" value="ECO:0007669"/>
    <property type="project" value="UniProtKB-EC"/>
</dbReference>
<dbReference type="NCBIfam" id="TIGR00464">
    <property type="entry name" value="gltX_bact"/>
    <property type="match status" value="1"/>
</dbReference>
<dbReference type="InterPro" id="IPR020058">
    <property type="entry name" value="Glu/Gln-tRNA-synth_Ib_cat-dom"/>
</dbReference>
<dbReference type="InterPro" id="IPR033910">
    <property type="entry name" value="GluRS_core"/>
</dbReference>
<organism evidence="10 11">
    <name type="scientific">Enterocloster hominis</name>
    <name type="common">ex Hitch et al. 2024</name>
    <dbReference type="NCBI Taxonomy" id="1917870"/>
    <lineage>
        <taxon>Bacteria</taxon>
        <taxon>Bacillati</taxon>
        <taxon>Bacillota</taxon>
        <taxon>Clostridia</taxon>
        <taxon>Lachnospirales</taxon>
        <taxon>Lachnospiraceae</taxon>
        <taxon>Enterocloster</taxon>
    </lineage>
</organism>
<dbReference type="InterPro" id="IPR008925">
    <property type="entry name" value="aa_tRNA-synth_I_cd-bd_sf"/>
</dbReference>
<dbReference type="PROSITE" id="PS00178">
    <property type="entry name" value="AA_TRNA_LIGASE_I"/>
    <property type="match status" value="1"/>
</dbReference>
<dbReference type="Gene3D" id="3.40.50.620">
    <property type="entry name" value="HUPs"/>
    <property type="match status" value="1"/>
</dbReference>
<dbReference type="Pfam" id="PF19269">
    <property type="entry name" value="Anticodon_2"/>
    <property type="match status" value="1"/>
</dbReference>
<dbReference type="InterPro" id="IPR045462">
    <property type="entry name" value="aa-tRNA-synth_I_cd-bd"/>
</dbReference>
<protein>
    <recommendedName>
        <fullName evidence="7">Glutamate--tRNA ligase</fullName>
        <ecNumber evidence="7">6.1.1.17</ecNumber>
    </recommendedName>
    <alternativeName>
        <fullName evidence="7">Glutamyl-tRNA synthetase</fullName>
        <shortName evidence="7">GluRS</shortName>
    </alternativeName>
</protein>
<evidence type="ECO:0000256" key="7">
    <source>
        <dbReference type="HAMAP-Rule" id="MF_00022"/>
    </source>
</evidence>
<evidence type="ECO:0000259" key="9">
    <source>
        <dbReference type="Pfam" id="PF19269"/>
    </source>
</evidence>
<dbReference type="RefSeq" id="WP_008723043.1">
    <property type="nucleotide sequence ID" value="NZ_JAJFDX010000031.1"/>
</dbReference>
<evidence type="ECO:0000313" key="11">
    <source>
        <dbReference type="Proteomes" id="UP001454086"/>
    </source>
</evidence>
<keyword evidence="11" id="KW-1185">Reference proteome</keyword>
<evidence type="ECO:0000256" key="6">
    <source>
        <dbReference type="ARBA" id="ARBA00023146"/>
    </source>
</evidence>